<organism evidence="1 2">
    <name type="scientific">Bacteroides oleiciplenus YIT 12058</name>
    <dbReference type="NCBI Taxonomy" id="742727"/>
    <lineage>
        <taxon>Bacteria</taxon>
        <taxon>Pseudomonadati</taxon>
        <taxon>Bacteroidota</taxon>
        <taxon>Bacteroidia</taxon>
        <taxon>Bacteroidales</taxon>
        <taxon>Bacteroidaceae</taxon>
        <taxon>Bacteroides</taxon>
    </lineage>
</organism>
<protein>
    <submittedName>
        <fullName evidence="1">Uncharacterized protein</fullName>
    </submittedName>
</protein>
<name>K9DWZ1_9BACE</name>
<sequence length="33" mass="3960">MNLFTTEDAEFLYFLFRDNYNLCALCGEVVPFY</sequence>
<dbReference type="AlphaFoldDB" id="K9DWZ1"/>
<dbReference type="Proteomes" id="UP000009872">
    <property type="component" value="Unassembled WGS sequence"/>
</dbReference>
<evidence type="ECO:0000313" key="2">
    <source>
        <dbReference type="Proteomes" id="UP000009872"/>
    </source>
</evidence>
<dbReference type="PATRIC" id="fig|742727.4.peg.3005"/>
<comment type="caution">
    <text evidence="1">The sequence shown here is derived from an EMBL/GenBank/DDBJ whole genome shotgun (WGS) entry which is preliminary data.</text>
</comment>
<gene>
    <name evidence="1" type="ORF">HMPREF9447_02937</name>
</gene>
<keyword evidence="2" id="KW-1185">Reference proteome</keyword>
<proteinExistence type="predicted"/>
<dbReference type="EMBL" id="ADLF01000013">
    <property type="protein sequence ID" value="EKU89499.1"/>
    <property type="molecule type" value="Genomic_DNA"/>
</dbReference>
<evidence type="ECO:0000313" key="1">
    <source>
        <dbReference type="EMBL" id="EKU89499.1"/>
    </source>
</evidence>
<reference evidence="1 2" key="1">
    <citation type="submission" date="2012-09" db="EMBL/GenBank/DDBJ databases">
        <title>The Genome Sequence of Bacteroides oleiciplenus YIT 12058.</title>
        <authorList>
            <consortium name="The Broad Institute Genome Sequencing Platform"/>
            <person name="Earl A."/>
            <person name="Ward D."/>
            <person name="Feldgarden M."/>
            <person name="Gevers D."/>
            <person name="Morotomi M."/>
            <person name="Walker B."/>
            <person name="Young S.K."/>
            <person name="Zeng Q."/>
            <person name="Gargeya S."/>
            <person name="Fitzgerald M."/>
            <person name="Haas B."/>
            <person name="Abouelleil A."/>
            <person name="Alvarado L."/>
            <person name="Arachchi H.M."/>
            <person name="Berlin A.M."/>
            <person name="Chapman S.B."/>
            <person name="Goldberg J."/>
            <person name="Griggs A."/>
            <person name="Gujja S."/>
            <person name="Hansen M."/>
            <person name="Howarth C."/>
            <person name="Imamovic A."/>
            <person name="Larimer J."/>
            <person name="McCowen C."/>
            <person name="Montmayeur A."/>
            <person name="Murphy C."/>
            <person name="Neiman D."/>
            <person name="Pearson M."/>
            <person name="Priest M."/>
            <person name="Roberts A."/>
            <person name="Saif S."/>
            <person name="Shea T."/>
            <person name="Sisk P."/>
            <person name="Sykes S."/>
            <person name="Wortman J."/>
            <person name="Nusbaum C."/>
            <person name="Birren B."/>
        </authorList>
    </citation>
    <scope>NUCLEOTIDE SEQUENCE [LARGE SCALE GENOMIC DNA]</scope>
    <source>
        <strain evidence="1 2">YIT 12058</strain>
    </source>
</reference>
<dbReference type="HOGENOM" id="CLU_3380556_0_0_10"/>
<accession>K9DWZ1</accession>